<organism evidence="3 4">
    <name type="scientific">Bacteriovorax stolpii</name>
    <name type="common">Bdellovibrio stolpii</name>
    <dbReference type="NCBI Taxonomy" id="960"/>
    <lineage>
        <taxon>Bacteria</taxon>
        <taxon>Pseudomonadati</taxon>
        <taxon>Bdellovibrionota</taxon>
        <taxon>Bacteriovoracia</taxon>
        <taxon>Bacteriovoracales</taxon>
        <taxon>Bacteriovoracaceae</taxon>
        <taxon>Bacteriovorax</taxon>
    </lineage>
</organism>
<feature type="region of interest" description="Disordered" evidence="1">
    <location>
        <begin position="66"/>
        <end position="88"/>
    </location>
</feature>
<dbReference type="InterPro" id="IPR001623">
    <property type="entry name" value="DnaJ_domain"/>
</dbReference>
<dbReference type="PROSITE" id="PS50076">
    <property type="entry name" value="DNAJ_2"/>
    <property type="match status" value="1"/>
</dbReference>
<protein>
    <submittedName>
        <fullName evidence="3">Uncharacterized protein</fullName>
    </submittedName>
</protein>
<feature type="transmembrane region" description="Helical" evidence="2">
    <location>
        <begin position="7"/>
        <end position="30"/>
    </location>
</feature>
<evidence type="ECO:0000256" key="2">
    <source>
        <dbReference type="SAM" id="Phobius"/>
    </source>
</evidence>
<dbReference type="EMBL" id="CP025704">
    <property type="protein sequence ID" value="AUN98995.1"/>
    <property type="molecule type" value="Genomic_DNA"/>
</dbReference>
<evidence type="ECO:0000313" key="3">
    <source>
        <dbReference type="EMBL" id="AUN98995.1"/>
    </source>
</evidence>
<dbReference type="SMART" id="SM00271">
    <property type="entry name" value="DnaJ"/>
    <property type="match status" value="1"/>
</dbReference>
<gene>
    <name evidence="3" type="ORF">C0V70_12960</name>
</gene>
<evidence type="ECO:0000256" key="1">
    <source>
        <dbReference type="SAM" id="MobiDB-lite"/>
    </source>
</evidence>
<accession>A0A2K9NV99</accession>
<dbReference type="KEGG" id="bsto:C0V70_12960"/>
<dbReference type="RefSeq" id="WP_102244286.1">
    <property type="nucleotide sequence ID" value="NZ_CP025704.1"/>
</dbReference>
<keyword evidence="2" id="KW-0472">Membrane</keyword>
<dbReference type="SUPFAM" id="SSF46565">
    <property type="entry name" value="Chaperone J-domain"/>
    <property type="match status" value="1"/>
</dbReference>
<dbReference type="PANTHER" id="PTHR44743">
    <property type="entry name" value="PUTATIVE, EXPRESSED-RELATED"/>
    <property type="match status" value="1"/>
</dbReference>
<keyword evidence="4" id="KW-1185">Reference proteome</keyword>
<keyword evidence="2" id="KW-1133">Transmembrane helix</keyword>
<reference evidence="3 4" key="1">
    <citation type="submission" date="2018-01" db="EMBL/GenBank/DDBJ databases">
        <title>Complete genome sequence of Bacteriovorax stolpii DSM12778.</title>
        <authorList>
            <person name="Tang B."/>
            <person name="Chang J."/>
        </authorList>
    </citation>
    <scope>NUCLEOTIDE SEQUENCE [LARGE SCALE GENOMIC DNA]</scope>
    <source>
        <strain evidence="3 4">DSM 12778</strain>
    </source>
</reference>
<dbReference type="PANTHER" id="PTHR44743:SF10">
    <property type="entry name" value="J DOMAIN-CONTAINING PROTEIN"/>
    <property type="match status" value="1"/>
</dbReference>
<dbReference type="Proteomes" id="UP000235584">
    <property type="component" value="Chromosome"/>
</dbReference>
<name>A0A2K9NV99_BACTC</name>
<dbReference type="InterPro" id="IPR036869">
    <property type="entry name" value="J_dom_sf"/>
</dbReference>
<proteinExistence type="predicted"/>
<evidence type="ECO:0000313" key="4">
    <source>
        <dbReference type="Proteomes" id="UP000235584"/>
    </source>
</evidence>
<dbReference type="Pfam" id="PF00226">
    <property type="entry name" value="DnaJ"/>
    <property type="match status" value="1"/>
</dbReference>
<dbReference type="CDD" id="cd06257">
    <property type="entry name" value="DnaJ"/>
    <property type="match status" value="1"/>
</dbReference>
<keyword evidence="2" id="KW-0812">Transmembrane</keyword>
<sequence length="344" mass="40081">MLLNKEIIIRVILGVIVLFMFVKIVLPVFFEAIKRKIPGQYEPDNDIDSMIRRQKERLRAQYGLTERSSNHHETSHSSQEISSPLPPPTKEVEALYKETRWGGGDFSKKIQNDITRHYGYTLTESKVNAFIMLAEKRNYARFLTVDNQKNPEAIKNYFSVLMLVLMMIEEIRTKDLTLIERVAKKCHVSTHEFMLALQLKVLFTIKSKVKDDRLFSESPILGQFSEETMKEAVDLIITKEANMWAKNPSLFFEEMSLFLSYADIMTPLPKLQHKKDLETAYAILKMDEDSEIEDIKKTYKKIAMARHPDKIGQMNLPKELEKKALSKFNHIQEAYDLILTSRKK</sequence>
<dbReference type="PRINTS" id="PR00625">
    <property type="entry name" value="JDOMAIN"/>
</dbReference>
<dbReference type="Gene3D" id="1.10.287.110">
    <property type="entry name" value="DnaJ domain"/>
    <property type="match status" value="1"/>
</dbReference>
<dbReference type="AlphaFoldDB" id="A0A2K9NV99"/>